<feature type="transmembrane region" description="Helical" evidence="8">
    <location>
        <begin position="84"/>
        <end position="106"/>
    </location>
</feature>
<keyword evidence="4 7" id="KW-0812">Transmembrane</keyword>
<reference evidence="10" key="1">
    <citation type="journal article" date="2019" name="Int. J. Syst. Evol. Microbiol.">
        <title>The Global Catalogue of Microorganisms (GCM) 10K type strain sequencing project: providing services to taxonomists for standard genome sequencing and annotation.</title>
        <authorList>
            <consortium name="The Broad Institute Genomics Platform"/>
            <consortium name="The Broad Institute Genome Sequencing Center for Infectious Disease"/>
            <person name="Wu L."/>
            <person name="Ma J."/>
        </authorList>
    </citation>
    <scope>NUCLEOTIDE SEQUENCE [LARGE SCALE GENOMIC DNA]</scope>
    <source>
        <strain evidence="10">CCUG 49584</strain>
    </source>
</reference>
<proteinExistence type="inferred from homology"/>
<feature type="transmembrane region" description="Helical" evidence="8">
    <location>
        <begin position="213"/>
        <end position="234"/>
    </location>
</feature>
<keyword evidence="5 8" id="KW-1133">Transmembrane helix</keyword>
<dbReference type="SUPFAM" id="SSF81338">
    <property type="entry name" value="Aquaporin-like"/>
    <property type="match status" value="1"/>
</dbReference>
<evidence type="ECO:0000313" key="10">
    <source>
        <dbReference type="Proteomes" id="UP001597263"/>
    </source>
</evidence>
<sequence>MPNGFMGEFLGTTILILLGNGTVANVLLKKSKGYASGWIVITAGWGFAVLCGALIALSAGSAAHLNPAVTLAFYAAGSFPADQIVTYLTAQFCGAFFGSVLVYLSYLSHWKETESCDDKLAVFCTIPAIRNLPANAVTEITGTFVLVLIIIALSSKAVLASGVSGPLMVGLLVWVIGLSLGGPTGYAINPARDLAPRFAHALLPISGKGSSQWSYALVPLIAPVIGGLIAVGVAKSIAMI</sequence>
<accession>A0ABW3V0S6</accession>
<protein>
    <submittedName>
        <fullName evidence="9">MIP/aquaporin family protein</fullName>
    </submittedName>
</protein>
<dbReference type="InterPro" id="IPR022357">
    <property type="entry name" value="MIP_CS"/>
</dbReference>
<dbReference type="PRINTS" id="PR00783">
    <property type="entry name" value="MINTRINSICP"/>
</dbReference>
<feature type="transmembrane region" description="Helical" evidence="8">
    <location>
        <begin position="167"/>
        <end position="188"/>
    </location>
</feature>
<dbReference type="Pfam" id="PF00230">
    <property type="entry name" value="MIP"/>
    <property type="match status" value="1"/>
</dbReference>
<evidence type="ECO:0000256" key="6">
    <source>
        <dbReference type="ARBA" id="ARBA00023136"/>
    </source>
</evidence>
<dbReference type="PANTHER" id="PTHR43829:SF9">
    <property type="entry name" value="AQUAPORIN-9"/>
    <property type="match status" value="1"/>
</dbReference>
<evidence type="ECO:0000256" key="5">
    <source>
        <dbReference type="ARBA" id="ARBA00022989"/>
    </source>
</evidence>
<feature type="transmembrane region" description="Helical" evidence="8">
    <location>
        <begin position="140"/>
        <end position="160"/>
    </location>
</feature>
<dbReference type="Gene3D" id="1.20.1080.10">
    <property type="entry name" value="Glycerol uptake facilitator protein"/>
    <property type="match status" value="1"/>
</dbReference>
<gene>
    <name evidence="9" type="ORF">ACFQ35_01110</name>
</gene>
<dbReference type="InterPro" id="IPR023271">
    <property type="entry name" value="Aquaporin-like"/>
</dbReference>
<evidence type="ECO:0000256" key="7">
    <source>
        <dbReference type="RuleBase" id="RU000477"/>
    </source>
</evidence>
<evidence type="ECO:0000256" key="8">
    <source>
        <dbReference type="SAM" id="Phobius"/>
    </source>
</evidence>
<dbReference type="Proteomes" id="UP001597263">
    <property type="component" value="Unassembled WGS sequence"/>
</dbReference>
<keyword evidence="10" id="KW-1185">Reference proteome</keyword>
<dbReference type="InterPro" id="IPR050363">
    <property type="entry name" value="MIP/Aquaporin"/>
</dbReference>
<dbReference type="InterPro" id="IPR000425">
    <property type="entry name" value="MIP"/>
</dbReference>
<comment type="similarity">
    <text evidence="2 7">Belongs to the MIP/aquaporin (TC 1.A.8) family.</text>
</comment>
<evidence type="ECO:0000256" key="4">
    <source>
        <dbReference type="ARBA" id="ARBA00022692"/>
    </source>
</evidence>
<evidence type="ECO:0000313" key="9">
    <source>
        <dbReference type="EMBL" id="MFD1225791.1"/>
    </source>
</evidence>
<evidence type="ECO:0000256" key="3">
    <source>
        <dbReference type="ARBA" id="ARBA00022448"/>
    </source>
</evidence>
<keyword evidence="6 8" id="KW-0472">Membrane</keyword>
<comment type="subcellular location">
    <subcellularLocation>
        <location evidence="1">Membrane</location>
        <topology evidence="1">Multi-pass membrane protein</topology>
    </subcellularLocation>
</comment>
<feature type="transmembrane region" description="Helical" evidence="8">
    <location>
        <begin position="34"/>
        <end position="63"/>
    </location>
</feature>
<dbReference type="EMBL" id="JBHTMA010000002">
    <property type="protein sequence ID" value="MFD1225791.1"/>
    <property type="molecule type" value="Genomic_DNA"/>
</dbReference>
<organism evidence="9 10">
    <name type="scientific">Pseudochrobactrum kiredjianiae</name>
    <dbReference type="NCBI Taxonomy" id="386305"/>
    <lineage>
        <taxon>Bacteria</taxon>
        <taxon>Pseudomonadati</taxon>
        <taxon>Pseudomonadota</taxon>
        <taxon>Alphaproteobacteria</taxon>
        <taxon>Hyphomicrobiales</taxon>
        <taxon>Brucellaceae</taxon>
        <taxon>Pseudochrobactrum</taxon>
    </lineage>
</organism>
<keyword evidence="3 7" id="KW-0813">Transport</keyword>
<name>A0ABW3V0S6_9HYPH</name>
<evidence type="ECO:0000256" key="2">
    <source>
        <dbReference type="ARBA" id="ARBA00006175"/>
    </source>
</evidence>
<dbReference type="RefSeq" id="WP_289387774.1">
    <property type="nucleotide sequence ID" value="NZ_JAUCBM010000006.1"/>
</dbReference>
<dbReference type="PROSITE" id="PS00221">
    <property type="entry name" value="MIP"/>
    <property type="match status" value="1"/>
</dbReference>
<comment type="caution">
    <text evidence="9">The sequence shown here is derived from an EMBL/GenBank/DDBJ whole genome shotgun (WGS) entry which is preliminary data.</text>
</comment>
<dbReference type="PANTHER" id="PTHR43829">
    <property type="entry name" value="AQUAPORIN OR AQUAGLYCEROPORIN RELATED"/>
    <property type="match status" value="1"/>
</dbReference>
<evidence type="ECO:0000256" key="1">
    <source>
        <dbReference type="ARBA" id="ARBA00004141"/>
    </source>
</evidence>